<dbReference type="SUPFAM" id="SSF50331">
    <property type="entry name" value="MOP-like"/>
    <property type="match status" value="1"/>
</dbReference>
<dbReference type="FunFam" id="3.40.50.300:FF:000425">
    <property type="entry name" value="Probable ABC transporter, ATP-binding subunit"/>
    <property type="match status" value="1"/>
</dbReference>
<dbReference type="InterPro" id="IPR012340">
    <property type="entry name" value="NA-bd_OB-fold"/>
</dbReference>
<dbReference type="PANTHER" id="PTHR42781">
    <property type="entry name" value="SPERMIDINE/PUTRESCINE IMPORT ATP-BINDING PROTEIN POTA"/>
    <property type="match status" value="1"/>
</dbReference>
<evidence type="ECO:0000256" key="3">
    <source>
        <dbReference type="ARBA" id="ARBA00022741"/>
    </source>
</evidence>
<dbReference type="InterPro" id="IPR017871">
    <property type="entry name" value="ABC_transporter-like_CS"/>
</dbReference>
<dbReference type="InterPro" id="IPR050093">
    <property type="entry name" value="ABC_SmlMolc_Importer"/>
</dbReference>
<dbReference type="SMART" id="SM00382">
    <property type="entry name" value="AAA"/>
    <property type="match status" value="1"/>
</dbReference>
<dbReference type="GO" id="GO:0022857">
    <property type="term" value="F:transmembrane transporter activity"/>
    <property type="evidence" value="ECO:0007669"/>
    <property type="project" value="InterPro"/>
</dbReference>
<comment type="similarity">
    <text evidence="1">Belongs to the ABC transporter superfamily.</text>
</comment>
<dbReference type="GO" id="GO:0005524">
    <property type="term" value="F:ATP binding"/>
    <property type="evidence" value="ECO:0007669"/>
    <property type="project" value="UniProtKB-KW"/>
</dbReference>
<dbReference type="InterPro" id="IPR003439">
    <property type="entry name" value="ABC_transporter-like_ATP-bd"/>
</dbReference>
<dbReference type="PROSITE" id="PS00211">
    <property type="entry name" value="ABC_TRANSPORTER_1"/>
    <property type="match status" value="1"/>
</dbReference>
<dbReference type="Gene3D" id="3.40.50.300">
    <property type="entry name" value="P-loop containing nucleotide triphosphate hydrolases"/>
    <property type="match status" value="1"/>
</dbReference>
<evidence type="ECO:0000256" key="4">
    <source>
        <dbReference type="ARBA" id="ARBA00022840"/>
    </source>
</evidence>
<evidence type="ECO:0000313" key="7">
    <source>
        <dbReference type="Proteomes" id="UP001229244"/>
    </source>
</evidence>
<dbReference type="AlphaFoldDB" id="A0AAE3VS79"/>
<dbReference type="GO" id="GO:0043190">
    <property type="term" value="C:ATP-binding cassette (ABC) transporter complex"/>
    <property type="evidence" value="ECO:0007669"/>
    <property type="project" value="InterPro"/>
</dbReference>
<evidence type="ECO:0000259" key="5">
    <source>
        <dbReference type="PROSITE" id="PS50893"/>
    </source>
</evidence>
<dbReference type="Pfam" id="PF08402">
    <property type="entry name" value="TOBE_2"/>
    <property type="match status" value="1"/>
</dbReference>
<dbReference type="InterPro" id="IPR013611">
    <property type="entry name" value="Transp-assoc_OB_typ2"/>
</dbReference>
<dbReference type="Gene3D" id="2.40.50.140">
    <property type="entry name" value="Nucleic acid-binding proteins"/>
    <property type="match status" value="1"/>
</dbReference>
<accession>A0AAE3VS79</accession>
<keyword evidence="4" id="KW-0067">ATP-binding</keyword>
<evidence type="ECO:0000256" key="2">
    <source>
        <dbReference type="ARBA" id="ARBA00022448"/>
    </source>
</evidence>
<dbReference type="InterPro" id="IPR008995">
    <property type="entry name" value="Mo/tungstate-bd_C_term_dom"/>
</dbReference>
<keyword evidence="2" id="KW-0813">Transport</keyword>
<keyword evidence="7" id="KW-1185">Reference proteome</keyword>
<dbReference type="EMBL" id="JAUSUL010000005">
    <property type="protein sequence ID" value="MDQ0317434.1"/>
    <property type="molecule type" value="Genomic_DNA"/>
</dbReference>
<sequence>MSEASFLRLDGVTRRFGDLAAVDGIDLDIRQGEFMTLLGRSGCGKTTTLRLIAGFERPTAGEIILDGRRIDRDPAFRRPVNTVFQSYALFPNMTVGDNVAYGLRFDGVPRKARRERAEAMLDRVGLGDRFGQHPSTLSGGQMQRVALARALIKEPQVLLLDEPLSALDAQLRKELQLELKRVQRETGVTFIYVTHDQEEAMVMSDRITVMNAGRICQTASPEDIFSAPATRFVAEFVGRSNKLTGTVTAHDGERLDIRLASGEVVRALPSQSVPATGATVRLILRPKDLQVSPDAAGSISATLRDVIFLGDTRKLVLSLDDGTEIEIDEPAEAPLRSRPGDRLSLALTERPVHVFEADDG</sequence>
<dbReference type="InterPro" id="IPR027417">
    <property type="entry name" value="P-loop_NTPase"/>
</dbReference>
<dbReference type="PROSITE" id="PS50893">
    <property type="entry name" value="ABC_TRANSPORTER_2"/>
    <property type="match status" value="1"/>
</dbReference>
<protein>
    <submittedName>
        <fullName evidence="6">ABC-type Fe3+/spermidine/putrescine transport system ATPase subunit</fullName>
    </submittedName>
</protein>
<dbReference type="InterPro" id="IPR003593">
    <property type="entry name" value="AAA+_ATPase"/>
</dbReference>
<dbReference type="RefSeq" id="WP_306887353.1">
    <property type="nucleotide sequence ID" value="NZ_JAUSUL010000005.1"/>
</dbReference>
<dbReference type="Pfam" id="PF00005">
    <property type="entry name" value="ABC_tran"/>
    <property type="match status" value="1"/>
</dbReference>
<dbReference type="GO" id="GO:0015697">
    <property type="term" value="P:quaternary ammonium group transport"/>
    <property type="evidence" value="ECO:0007669"/>
    <property type="project" value="UniProtKB-ARBA"/>
</dbReference>
<name>A0AAE3VS79_9HYPH</name>
<proteinExistence type="inferred from homology"/>
<evidence type="ECO:0000256" key="1">
    <source>
        <dbReference type="ARBA" id="ARBA00005417"/>
    </source>
</evidence>
<dbReference type="SUPFAM" id="SSF52540">
    <property type="entry name" value="P-loop containing nucleoside triphosphate hydrolases"/>
    <property type="match status" value="1"/>
</dbReference>
<gene>
    <name evidence="6" type="ORF">J2S73_003918</name>
</gene>
<reference evidence="6" key="1">
    <citation type="submission" date="2023-07" db="EMBL/GenBank/DDBJ databases">
        <title>Genomic Encyclopedia of Type Strains, Phase IV (KMG-IV): sequencing the most valuable type-strain genomes for metagenomic binning, comparative biology and taxonomic classification.</title>
        <authorList>
            <person name="Goeker M."/>
        </authorList>
    </citation>
    <scope>NUCLEOTIDE SEQUENCE</scope>
    <source>
        <strain evidence="6">DSM 21202</strain>
    </source>
</reference>
<keyword evidence="3" id="KW-0547">Nucleotide-binding</keyword>
<dbReference type="Proteomes" id="UP001229244">
    <property type="component" value="Unassembled WGS sequence"/>
</dbReference>
<comment type="caution">
    <text evidence="6">The sequence shown here is derived from an EMBL/GenBank/DDBJ whole genome shotgun (WGS) entry which is preliminary data.</text>
</comment>
<evidence type="ECO:0000313" key="6">
    <source>
        <dbReference type="EMBL" id="MDQ0317434.1"/>
    </source>
</evidence>
<dbReference type="Gene3D" id="2.40.50.100">
    <property type="match status" value="1"/>
</dbReference>
<dbReference type="GO" id="GO:0016887">
    <property type="term" value="F:ATP hydrolysis activity"/>
    <property type="evidence" value="ECO:0007669"/>
    <property type="project" value="InterPro"/>
</dbReference>
<dbReference type="PANTHER" id="PTHR42781:SF4">
    <property type="entry name" value="SPERMIDINE_PUTRESCINE IMPORT ATP-BINDING PROTEIN POTA"/>
    <property type="match status" value="1"/>
</dbReference>
<feature type="domain" description="ABC transporter" evidence="5">
    <location>
        <begin position="7"/>
        <end position="237"/>
    </location>
</feature>
<organism evidence="6 7">
    <name type="scientific">Amorphus orientalis</name>
    <dbReference type="NCBI Taxonomy" id="649198"/>
    <lineage>
        <taxon>Bacteria</taxon>
        <taxon>Pseudomonadati</taxon>
        <taxon>Pseudomonadota</taxon>
        <taxon>Alphaproteobacteria</taxon>
        <taxon>Hyphomicrobiales</taxon>
        <taxon>Amorphaceae</taxon>
        <taxon>Amorphus</taxon>
    </lineage>
</organism>